<evidence type="ECO:0000313" key="3">
    <source>
        <dbReference type="Proteomes" id="UP000270291"/>
    </source>
</evidence>
<keyword evidence="1" id="KW-0732">Signal</keyword>
<dbReference type="EMBL" id="RWIU01000005">
    <property type="protein sequence ID" value="RSK42381.1"/>
    <property type="molecule type" value="Genomic_DNA"/>
</dbReference>
<feature type="signal peptide" evidence="1">
    <location>
        <begin position="1"/>
        <end position="20"/>
    </location>
</feature>
<comment type="caution">
    <text evidence="2">The sequence shown here is derived from an EMBL/GenBank/DDBJ whole genome shotgun (WGS) entry which is preliminary data.</text>
</comment>
<keyword evidence="3" id="KW-1185">Reference proteome</keyword>
<dbReference type="OrthoDB" id="882231at2"/>
<sequence>MKTLLLLLALAAPAATPLLAQTTPSAWTDHRRVLPDKLRQVSVGLTLWHSPNPNYPEPNPEQPGGYVWKHSTMLRAEVGELTIVECGSFIWYDDTGWKQNLTQTPAEFAELFRCPGGRLLPGRTYTFAKNYRFADNARQLYGGDALWYILARDAAGTLYKGMGLIETEATPR</sequence>
<dbReference type="AlphaFoldDB" id="A0A428K7S1"/>
<name>A0A428K7S1_9BACT</name>
<feature type="chain" id="PRO_5019494237" evidence="1">
    <location>
        <begin position="21"/>
        <end position="172"/>
    </location>
</feature>
<dbReference type="Proteomes" id="UP000270291">
    <property type="component" value="Unassembled WGS sequence"/>
</dbReference>
<evidence type="ECO:0000313" key="2">
    <source>
        <dbReference type="EMBL" id="RSK42381.1"/>
    </source>
</evidence>
<proteinExistence type="predicted"/>
<accession>A0A428K7S1</accession>
<organism evidence="2 3">
    <name type="scientific">Hymenobacter perfusus</name>
    <dbReference type="NCBI Taxonomy" id="1236770"/>
    <lineage>
        <taxon>Bacteria</taxon>
        <taxon>Pseudomonadati</taxon>
        <taxon>Bacteroidota</taxon>
        <taxon>Cytophagia</taxon>
        <taxon>Cytophagales</taxon>
        <taxon>Hymenobacteraceae</taxon>
        <taxon>Hymenobacter</taxon>
    </lineage>
</organism>
<evidence type="ECO:0000256" key="1">
    <source>
        <dbReference type="SAM" id="SignalP"/>
    </source>
</evidence>
<reference evidence="2 3" key="1">
    <citation type="submission" date="2018-12" db="EMBL/GenBank/DDBJ databases">
        <authorList>
            <person name="Feng G."/>
            <person name="Zhu H."/>
        </authorList>
    </citation>
    <scope>NUCLEOTIDE SEQUENCE [LARGE SCALE GENOMIC DNA]</scope>
    <source>
        <strain evidence="2 3">LMG 26000</strain>
    </source>
</reference>
<dbReference type="RefSeq" id="WP_125439511.1">
    <property type="nucleotide sequence ID" value="NZ_RWIU01000005.1"/>
</dbReference>
<gene>
    <name evidence="2" type="ORF">EI293_15805</name>
</gene>
<protein>
    <submittedName>
        <fullName evidence="2">Uncharacterized protein</fullName>
    </submittedName>
</protein>